<accession>A0ABU3T4A6</accession>
<proteinExistence type="predicted"/>
<keyword evidence="1" id="KW-0812">Transmembrane</keyword>
<evidence type="ECO:0000256" key="1">
    <source>
        <dbReference type="SAM" id="Phobius"/>
    </source>
</evidence>
<sequence>MSGPWFSMPFGVALAAYSLVQLGSTPHWWNIATTAILLSAAVTSVLRGVLDLRARRRAPRD</sequence>
<keyword evidence="1" id="KW-0472">Membrane</keyword>
<reference evidence="2 3" key="1">
    <citation type="submission" date="2023-09" db="EMBL/GenBank/DDBJ databases">
        <title>Microbacterium fusihabitans sp. nov., Microbacterium phycihabitans sp. nov., and Microbacterium cervinum sp. nov., isolated from dried seaweeds of beach.</title>
        <authorList>
            <person name="Lee S.D."/>
        </authorList>
    </citation>
    <scope>NUCLEOTIDE SEQUENCE [LARGE SCALE GENOMIC DNA]</scope>
    <source>
        <strain evidence="2 3">KSW4-17</strain>
    </source>
</reference>
<protein>
    <submittedName>
        <fullName evidence="2">Uncharacterized protein</fullName>
    </submittedName>
</protein>
<evidence type="ECO:0000313" key="3">
    <source>
        <dbReference type="Proteomes" id="UP001263371"/>
    </source>
</evidence>
<comment type="caution">
    <text evidence="2">The sequence shown here is derived from an EMBL/GenBank/DDBJ whole genome shotgun (WGS) entry which is preliminary data.</text>
</comment>
<dbReference type="Proteomes" id="UP001263371">
    <property type="component" value="Unassembled WGS sequence"/>
</dbReference>
<name>A0ABU3T4A6_9MICO</name>
<dbReference type="EMBL" id="JAWDIS010000001">
    <property type="protein sequence ID" value="MDU0366150.1"/>
    <property type="molecule type" value="Genomic_DNA"/>
</dbReference>
<evidence type="ECO:0000313" key="2">
    <source>
        <dbReference type="EMBL" id="MDU0366150.1"/>
    </source>
</evidence>
<organism evidence="2 3">
    <name type="scientific">Microbacterium galbum</name>
    <dbReference type="NCBI Taxonomy" id="3075994"/>
    <lineage>
        <taxon>Bacteria</taxon>
        <taxon>Bacillati</taxon>
        <taxon>Actinomycetota</taxon>
        <taxon>Actinomycetes</taxon>
        <taxon>Micrococcales</taxon>
        <taxon>Microbacteriaceae</taxon>
        <taxon>Microbacterium</taxon>
    </lineage>
</organism>
<gene>
    <name evidence="2" type="ORF">RWH45_02915</name>
</gene>
<keyword evidence="1" id="KW-1133">Transmembrane helix</keyword>
<keyword evidence="3" id="KW-1185">Reference proteome</keyword>
<feature type="transmembrane region" description="Helical" evidence="1">
    <location>
        <begin position="28"/>
        <end position="50"/>
    </location>
</feature>
<dbReference type="RefSeq" id="WP_315993418.1">
    <property type="nucleotide sequence ID" value="NZ_JAWDIS010000001.1"/>
</dbReference>